<evidence type="ECO:0000313" key="2">
    <source>
        <dbReference type="Proteomes" id="UP000504606"/>
    </source>
</evidence>
<proteinExistence type="predicted"/>
<keyword evidence="2" id="KW-1185">Reference proteome</keyword>
<dbReference type="PANTHER" id="PTHR13411">
    <property type="entry name" value="PLASMINOGEN RECEPTOR (KT)"/>
    <property type="match status" value="1"/>
</dbReference>
<evidence type="ECO:0000313" key="4">
    <source>
        <dbReference type="RefSeq" id="XP_052123247.1"/>
    </source>
</evidence>
<dbReference type="InterPro" id="IPR019319">
    <property type="entry name" value="Plg-R(KT)"/>
</dbReference>
<feature type="transmembrane region" description="Helical" evidence="1">
    <location>
        <begin position="53"/>
        <end position="72"/>
    </location>
</feature>
<dbReference type="Proteomes" id="UP000504606">
    <property type="component" value="Unplaced"/>
</dbReference>
<dbReference type="GO" id="GO:0005886">
    <property type="term" value="C:plasma membrane"/>
    <property type="evidence" value="ECO:0007669"/>
    <property type="project" value="InterPro"/>
</dbReference>
<dbReference type="RefSeq" id="XP_052123258.1">
    <property type="nucleotide sequence ID" value="XM_052267298.1"/>
</dbReference>
<protein>
    <submittedName>
        <fullName evidence="3 4">Plasminogen receptor (KT)</fullName>
    </submittedName>
</protein>
<keyword evidence="1" id="KW-0472">Membrane</keyword>
<reference evidence="3 4" key="1">
    <citation type="submission" date="2025-04" db="UniProtKB">
        <authorList>
            <consortium name="RefSeq"/>
        </authorList>
    </citation>
    <scope>IDENTIFICATION</scope>
    <source>
        <tissue evidence="3 4">Whole organism</tissue>
    </source>
</reference>
<evidence type="ECO:0000313" key="3">
    <source>
        <dbReference type="RefSeq" id="XP_026272067.1"/>
    </source>
</evidence>
<keyword evidence="3 4" id="KW-0675">Receptor</keyword>
<name>A0A6J1RT32_FRAOC</name>
<evidence type="ECO:0000256" key="1">
    <source>
        <dbReference type="SAM" id="Phobius"/>
    </source>
</evidence>
<dbReference type="OrthoDB" id="10256697at2759"/>
<dbReference type="GeneID" id="113202177"/>
<dbReference type="Pfam" id="PF10166">
    <property type="entry name" value="DUF2368"/>
    <property type="match status" value="1"/>
</dbReference>
<evidence type="ECO:0000313" key="5">
    <source>
        <dbReference type="RefSeq" id="XP_052123258.1"/>
    </source>
</evidence>
<dbReference type="RefSeq" id="XP_052123247.1">
    <property type="nucleotide sequence ID" value="XM_052267287.1"/>
</dbReference>
<keyword evidence="1" id="KW-1133">Transmembrane helix</keyword>
<organism evidence="2 3">
    <name type="scientific">Frankliniella occidentalis</name>
    <name type="common">Western flower thrips</name>
    <name type="synonym">Euthrips occidentalis</name>
    <dbReference type="NCBI Taxonomy" id="133901"/>
    <lineage>
        <taxon>Eukaryota</taxon>
        <taxon>Metazoa</taxon>
        <taxon>Ecdysozoa</taxon>
        <taxon>Arthropoda</taxon>
        <taxon>Hexapoda</taxon>
        <taxon>Insecta</taxon>
        <taxon>Pterygota</taxon>
        <taxon>Neoptera</taxon>
        <taxon>Paraneoptera</taxon>
        <taxon>Thysanoptera</taxon>
        <taxon>Terebrantia</taxon>
        <taxon>Thripoidea</taxon>
        <taxon>Thripidae</taxon>
        <taxon>Frankliniella</taxon>
    </lineage>
</organism>
<accession>A0A6J1RT32</accession>
<dbReference type="RefSeq" id="XP_026272067.1">
    <property type="nucleotide sequence ID" value="XM_026416282.2"/>
</dbReference>
<dbReference type="AlphaFoldDB" id="A0A6J1RT32"/>
<dbReference type="KEGG" id="foc:113202177"/>
<dbReference type="PANTHER" id="PTHR13411:SF6">
    <property type="entry name" value="PLASMINOGEN RECEPTOR (KT)"/>
    <property type="match status" value="1"/>
</dbReference>
<gene>
    <name evidence="3 4 5" type="primary">LOC113202177</name>
</gene>
<keyword evidence="1" id="KW-0812">Transmembrane</keyword>
<sequence length="153" mass="17572">MGSVVSRSMEDGMSKNREFVKELNTIMVERQLHSQNQMRERLMAMQIARARELLNWLTAFYVIGVTSLSSAYRKTKKPGFLMPILPLTFVLAYQADLSYGTKLHRIRAEAEHIMQHETETLFLPCGVPTVSSIDLARQVETERQKLHPHMPAL</sequence>